<gene>
    <name evidence="1" type="ORF">SAMN05216417_101206</name>
</gene>
<dbReference type="AlphaFoldDB" id="A0A1I7F7F7"/>
<accession>A0A1I7F7F7</accession>
<proteinExistence type="predicted"/>
<reference evidence="1 2" key="1">
    <citation type="submission" date="2016-10" db="EMBL/GenBank/DDBJ databases">
        <authorList>
            <person name="de Groot N.N."/>
        </authorList>
    </citation>
    <scope>NUCLEOTIDE SEQUENCE [LARGE SCALE GENOMIC DNA]</scope>
    <source>
        <strain evidence="1 2">Nl14</strain>
    </source>
</reference>
<name>A0A1I7F7F7_9PROT</name>
<sequence length="63" mass="7049">MNLTTSVDSFDKLNCFPGVVKRLAPHHGRYSREAIRYQGLLLLPVEAPSMFSPVIRGDSSYLP</sequence>
<evidence type="ECO:0000313" key="1">
    <source>
        <dbReference type="EMBL" id="SFU32127.1"/>
    </source>
</evidence>
<protein>
    <submittedName>
        <fullName evidence="1">Uncharacterized protein</fullName>
    </submittedName>
</protein>
<dbReference type="Proteomes" id="UP000182649">
    <property type="component" value="Unassembled WGS sequence"/>
</dbReference>
<organism evidence="1 2">
    <name type="scientific">Nitrosospira multiformis</name>
    <dbReference type="NCBI Taxonomy" id="1231"/>
    <lineage>
        <taxon>Bacteria</taxon>
        <taxon>Pseudomonadati</taxon>
        <taxon>Pseudomonadota</taxon>
        <taxon>Betaproteobacteria</taxon>
        <taxon>Nitrosomonadales</taxon>
        <taxon>Nitrosomonadaceae</taxon>
        <taxon>Nitrosospira</taxon>
    </lineage>
</organism>
<dbReference type="EMBL" id="FPBZ01000001">
    <property type="protein sequence ID" value="SFU32127.1"/>
    <property type="molecule type" value="Genomic_DNA"/>
</dbReference>
<evidence type="ECO:0000313" key="2">
    <source>
        <dbReference type="Proteomes" id="UP000182649"/>
    </source>
</evidence>